<evidence type="ECO:0000259" key="3">
    <source>
        <dbReference type="Pfam" id="PF00085"/>
    </source>
</evidence>
<dbReference type="AlphaFoldDB" id="A0AAN9Y555"/>
<evidence type="ECO:0000256" key="2">
    <source>
        <dbReference type="SAM" id="Phobius"/>
    </source>
</evidence>
<gene>
    <name evidence="4" type="ORF">V9T40_001986</name>
</gene>
<comment type="caution">
    <text evidence="4">The sequence shown here is derived from an EMBL/GenBank/DDBJ whole genome shotgun (WGS) entry which is preliminary data.</text>
</comment>
<dbReference type="PANTHER" id="PTHR46497">
    <property type="entry name" value="THIOREDOXIN DOMAIN-CONTAINING PROTEIN 11"/>
    <property type="match status" value="1"/>
</dbReference>
<feature type="domain" description="Thioredoxin" evidence="3">
    <location>
        <begin position="585"/>
        <end position="672"/>
    </location>
</feature>
<dbReference type="Pfam" id="PF00085">
    <property type="entry name" value="Thioredoxin"/>
    <property type="match status" value="1"/>
</dbReference>
<dbReference type="PANTHER" id="PTHR46497:SF1">
    <property type="entry name" value="THIOREDOXIN DOMAIN-CONTAINING PROTEIN 11"/>
    <property type="match status" value="1"/>
</dbReference>
<dbReference type="Proteomes" id="UP001367676">
    <property type="component" value="Unassembled WGS sequence"/>
</dbReference>
<keyword evidence="5" id="KW-1185">Reference proteome</keyword>
<protein>
    <recommendedName>
        <fullName evidence="3">Thioredoxin domain-containing protein</fullName>
    </recommendedName>
</protein>
<organism evidence="4 5">
    <name type="scientific">Parthenolecanium corni</name>
    <dbReference type="NCBI Taxonomy" id="536013"/>
    <lineage>
        <taxon>Eukaryota</taxon>
        <taxon>Metazoa</taxon>
        <taxon>Ecdysozoa</taxon>
        <taxon>Arthropoda</taxon>
        <taxon>Hexapoda</taxon>
        <taxon>Insecta</taxon>
        <taxon>Pterygota</taxon>
        <taxon>Neoptera</taxon>
        <taxon>Paraneoptera</taxon>
        <taxon>Hemiptera</taxon>
        <taxon>Sternorrhyncha</taxon>
        <taxon>Coccoidea</taxon>
        <taxon>Coccidae</taxon>
        <taxon>Parthenolecanium</taxon>
    </lineage>
</organism>
<sequence length="734" mass="85193">MTLVVARRIWPGRNDDEVDQTLQNLVCKMFIIGRAICFLLALIVTVIAVVTNSQNNTRRVPPSKPFFTRQTWVEDFYEGELYYALLKATKYDVIFLMLYAPWDADSQKARSEFETACRYFHRKVYCAAVNCWQTNSRCKAVFDNIAMYPMFLVDLYNVPSIKYNGEFVASHMIRFLSTVMKPLERISSVEKFHSLSAMCDSLVVSFLPDYKWYRRYYSASLRHLEYDPERDNCWSVITDPVLAETLDINPFVVQLQTWNETKIYDHPFVDKLIAKWVNDNSNFLTRWLSLKNAKSTALSELLENNPALILFTPRNMHLTYIPSYLVLKEAAVEFKNCFHQGGIRGRGPSSAEQWQRIIDEHHQWEYICKRRFSLKNTSYNSTIFDLTRQNYEKYVFTSTRAGNETQWDCLSETSDTSRKPTLGAKGTTSMLDSSKDDRSPQNLVLLHVRERCRQQKLLKNIFDYSYFTKTPPLVQSGSVPSALCRLNDTFSFFAVDSLLYSHFATALGINLNQYKDQTTAVIFDNRNEETYVLTENFANSETLHEFLVNFSNHAIPRWMKSTENSSLYLNRYNRLNDPIRDEIVVLELNSRTFESTIFNSSQHVVVYFYSPYCSYCQVSAYTFLSVAHKLRNIPQMTFARIDGENNDLPWHLVPLSYPTIMIFPAKIKSESMTFPQSLEITVENLYDFVVSNVNVEVRLAAMLDECSQYKNSTDSFTVDTGDICFLNAPVALRL</sequence>
<dbReference type="InterPro" id="IPR052792">
    <property type="entry name" value="Thioredoxin_dom-contain_11"/>
</dbReference>
<proteinExistence type="predicted"/>
<evidence type="ECO:0000313" key="5">
    <source>
        <dbReference type="Proteomes" id="UP001367676"/>
    </source>
</evidence>
<accession>A0AAN9Y555</accession>
<keyword evidence="2" id="KW-1133">Transmembrane helix</keyword>
<dbReference type="InterPro" id="IPR036249">
    <property type="entry name" value="Thioredoxin-like_sf"/>
</dbReference>
<keyword evidence="2" id="KW-0812">Transmembrane</keyword>
<dbReference type="SUPFAM" id="SSF52833">
    <property type="entry name" value="Thioredoxin-like"/>
    <property type="match status" value="2"/>
</dbReference>
<evidence type="ECO:0000313" key="4">
    <source>
        <dbReference type="EMBL" id="KAK7590373.1"/>
    </source>
</evidence>
<feature type="transmembrane region" description="Helical" evidence="2">
    <location>
        <begin position="31"/>
        <end position="50"/>
    </location>
</feature>
<dbReference type="EMBL" id="JBBCAQ010000022">
    <property type="protein sequence ID" value="KAK7590373.1"/>
    <property type="molecule type" value="Genomic_DNA"/>
</dbReference>
<dbReference type="Gene3D" id="3.40.30.10">
    <property type="entry name" value="Glutaredoxin"/>
    <property type="match status" value="2"/>
</dbReference>
<dbReference type="InterPro" id="IPR013766">
    <property type="entry name" value="Thioredoxin_domain"/>
</dbReference>
<name>A0AAN9Y555_9HEMI</name>
<keyword evidence="2" id="KW-0472">Membrane</keyword>
<feature type="region of interest" description="Disordered" evidence="1">
    <location>
        <begin position="414"/>
        <end position="437"/>
    </location>
</feature>
<evidence type="ECO:0000256" key="1">
    <source>
        <dbReference type="SAM" id="MobiDB-lite"/>
    </source>
</evidence>
<reference evidence="4 5" key="1">
    <citation type="submission" date="2024-03" db="EMBL/GenBank/DDBJ databases">
        <title>Adaptation during the transition from Ophiocordyceps entomopathogen to insect associate is accompanied by gene loss and intensified selection.</title>
        <authorList>
            <person name="Ward C.M."/>
            <person name="Onetto C.A."/>
            <person name="Borneman A.R."/>
        </authorList>
    </citation>
    <scope>NUCLEOTIDE SEQUENCE [LARGE SCALE GENOMIC DNA]</scope>
    <source>
        <strain evidence="4">AWRI1</strain>
        <tissue evidence="4">Single Adult Female</tissue>
    </source>
</reference>